<feature type="domain" description="Glycosyl hydrolase family 30 TIM-barrel" evidence="9">
    <location>
        <begin position="189"/>
        <end position="376"/>
    </location>
</feature>
<feature type="domain" description="Glycosyl hydrolase family 30 beta sandwich" evidence="10">
    <location>
        <begin position="627"/>
        <end position="698"/>
    </location>
</feature>
<keyword evidence="5 6" id="KW-0378">Hydrolase</keyword>
<evidence type="ECO:0000256" key="5">
    <source>
        <dbReference type="ARBA" id="ARBA00022801"/>
    </source>
</evidence>
<dbReference type="GO" id="GO:0004348">
    <property type="term" value="F:glucosylceramidase activity"/>
    <property type="evidence" value="ECO:0007669"/>
    <property type="project" value="UniProtKB-EC"/>
</dbReference>
<evidence type="ECO:0000259" key="9">
    <source>
        <dbReference type="Pfam" id="PF02055"/>
    </source>
</evidence>
<evidence type="ECO:0000313" key="11">
    <source>
        <dbReference type="Proteomes" id="UP000887560"/>
    </source>
</evidence>
<feature type="chain" id="PRO_5037149587" description="Glucosylceramidase" evidence="8">
    <location>
        <begin position="25"/>
        <end position="702"/>
    </location>
</feature>
<keyword evidence="6" id="KW-0443">Lipid metabolism</keyword>
<dbReference type="WBParaSite" id="scf7180000420140.g4798">
    <property type="protein sequence ID" value="scf7180000420140.g4798"/>
    <property type="gene ID" value="scf7180000420140.g4798"/>
</dbReference>
<comment type="catalytic activity">
    <reaction evidence="1">
        <text>a beta-D-glucosyl-(1&lt;-&gt;1')-N-acylsphing-4-enine + H2O = an N-acylsphing-4-enine + D-glucose</text>
        <dbReference type="Rhea" id="RHEA:13269"/>
        <dbReference type="ChEBI" id="CHEBI:4167"/>
        <dbReference type="ChEBI" id="CHEBI:15377"/>
        <dbReference type="ChEBI" id="CHEBI:22801"/>
        <dbReference type="ChEBI" id="CHEBI:52639"/>
        <dbReference type="EC" id="3.2.1.45"/>
    </reaction>
    <physiologicalReaction direction="left-to-right" evidence="1">
        <dbReference type="Rhea" id="RHEA:13270"/>
    </physiologicalReaction>
</comment>
<dbReference type="Pfam" id="PF17189">
    <property type="entry name" value="Glyco_hydro_30C"/>
    <property type="match status" value="1"/>
</dbReference>
<evidence type="ECO:0000259" key="10">
    <source>
        <dbReference type="Pfam" id="PF17189"/>
    </source>
</evidence>
<feature type="compositionally biased region" description="Basic and acidic residues" evidence="7">
    <location>
        <begin position="54"/>
        <end position="83"/>
    </location>
</feature>
<evidence type="ECO:0000256" key="2">
    <source>
        <dbReference type="ARBA" id="ARBA00005382"/>
    </source>
</evidence>
<dbReference type="PRINTS" id="PR00843">
    <property type="entry name" value="GLHYDRLASE30"/>
</dbReference>
<dbReference type="Proteomes" id="UP000887560">
    <property type="component" value="Unplaced"/>
</dbReference>
<evidence type="ECO:0000313" key="12">
    <source>
        <dbReference type="WBParaSite" id="scf7180000420140.g4798"/>
    </source>
</evidence>
<feature type="domain" description="Glycosyl hydrolase family 30 TIM-barrel" evidence="9">
    <location>
        <begin position="497"/>
        <end position="624"/>
    </location>
</feature>
<dbReference type="InterPro" id="IPR013780">
    <property type="entry name" value="Glyco_hydro_b"/>
</dbReference>
<keyword evidence="6" id="KW-0746">Sphingolipid metabolism</keyword>
<proteinExistence type="inferred from homology"/>
<feature type="signal peptide" evidence="8">
    <location>
        <begin position="1"/>
        <end position="24"/>
    </location>
</feature>
<keyword evidence="4 8" id="KW-0732">Signal</keyword>
<dbReference type="AlphaFoldDB" id="A0A915NMC2"/>
<dbReference type="Gene3D" id="2.60.40.1180">
    <property type="entry name" value="Golgi alpha-mannosidase II"/>
    <property type="match status" value="1"/>
</dbReference>
<feature type="region of interest" description="Disordered" evidence="7">
    <location>
        <begin position="54"/>
        <end position="97"/>
    </location>
</feature>
<dbReference type="SUPFAM" id="SSF51011">
    <property type="entry name" value="Glycosyl hydrolase domain"/>
    <property type="match status" value="1"/>
</dbReference>
<protein>
    <recommendedName>
        <fullName evidence="3 6">Glucosylceramidase</fullName>
        <ecNumber evidence="3 6">3.2.1.45</ecNumber>
    </recommendedName>
</protein>
<dbReference type="InterPro" id="IPR001139">
    <property type="entry name" value="Glyco_hydro_30"/>
</dbReference>
<organism evidence="11 12">
    <name type="scientific">Meloidogyne floridensis</name>
    <dbReference type="NCBI Taxonomy" id="298350"/>
    <lineage>
        <taxon>Eukaryota</taxon>
        <taxon>Metazoa</taxon>
        <taxon>Ecdysozoa</taxon>
        <taxon>Nematoda</taxon>
        <taxon>Chromadorea</taxon>
        <taxon>Rhabditida</taxon>
        <taxon>Tylenchina</taxon>
        <taxon>Tylenchomorpha</taxon>
        <taxon>Tylenchoidea</taxon>
        <taxon>Meloidogynidae</taxon>
        <taxon>Meloidogyninae</taxon>
        <taxon>Meloidogyne</taxon>
    </lineage>
</organism>
<dbReference type="PANTHER" id="PTHR11069:SF23">
    <property type="entry name" value="LYSOSOMAL ACID GLUCOSYLCERAMIDASE"/>
    <property type="match status" value="1"/>
</dbReference>
<evidence type="ECO:0000256" key="3">
    <source>
        <dbReference type="ARBA" id="ARBA00012658"/>
    </source>
</evidence>
<dbReference type="Gene3D" id="3.20.20.80">
    <property type="entry name" value="Glycosidases"/>
    <property type="match status" value="2"/>
</dbReference>
<evidence type="ECO:0000256" key="7">
    <source>
        <dbReference type="SAM" id="MobiDB-lite"/>
    </source>
</evidence>
<dbReference type="GO" id="GO:0006680">
    <property type="term" value="P:glucosylceramide catabolic process"/>
    <property type="evidence" value="ECO:0007669"/>
    <property type="project" value="TreeGrafter"/>
</dbReference>
<evidence type="ECO:0000256" key="8">
    <source>
        <dbReference type="SAM" id="SignalP"/>
    </source>
</evidence>
<dbReference type="SUPFAM" id="SSF51445">
    <property type="entry name" value="(Trans)glycosidases"/>
    <property type="match status" value="2"/>
</dbReference>
<evidence type="ECO:0000256" key="1">
    <source>
        <dbReference type="ARBA" id="ARBA00001013"/>
    </source>
</evidence>
<dbReference type="Pfam" id="PF02055">
    <property type="entry name" value="Glyco_hydro_30"/>
    <property type="match status" value="2"/>
</dbReference>
<feature type="compositionally biased region" description="Acidic residues" evidence="7">
    <location>
        <begin position="84"/>
        <end position="95"/>
    </location>
</feature>
<evidence type="ECO:0000256" key="6">
    <source>
        <dbReference type="RuleBase" id="RU361188"/>
    </source>
</evidence>
<dbReference type="InterPro" id="IPR033452">
    <property type="entry name" value="GH30_C"/>
</dbReference>
<dbReference type="EC" id="3.2.1.45" evidence="3 6"/>
<sequence>MHSLNNQFFIFSLITLLAITLTIANKHHNNHNNHHGATVSDISKGLAGWVQSYKEPKTDEEKELKVNSENSSTKHKESERSAPVEEEEEEEEEEPTCTIKVQKIETEELKECLQKTFEDSETFVCVCNSEYCDEVEPLGLLAKGKIIFYLTDKRKNRMKKVLKHFPFNKTDDNKLPTISIDSSTRFQTIIGFGGAFTDSVGLNLNSLSATTRESLIKNYFHPEEGIGYSIGRVPIASTDFSTREYSYVEQEGDFELKTFSLAKEDFEYKASFEIPYIKMANRYRIGQPFRLLAAPWASPGWMKTNGRMNGDGELKGDLNGPYYHSYAKYLKKFFDEYHANGIDFWALTIQNQPESGLEKDFPFQTMFMSNRTQRFFDEYHANGIDFWALTIQNQPESGLEKDFPFQTMFMSNRTQREFAKQLLLPLFQKSEYTVNLKLIAFDDVREHLVVSASEIFDKQTHSSLSKKSFEQTNTFLDQLLPLVPDFVIDGFLNYQNEVEIKNPIDGIGVHWYVLDKIEDQSKIHELYKDKFIISTEACTGFDITADFGPRIGNWTRGWMYGHDILHNLRNWAIGWIDWNICLNMEGGPNWVNNIVDAPILVDGKKDEFYKQPMFYFIGHFSKFIPPGSVRINSSLFNNLSNYSTNLLNKIDHVAFVTPRGDKIIVLINPNEEIIELNIKDIVEDREMKVELEPNSIMTAIWN</sequence>
<comment type="similarity">
    <text evidence="2 6">Belongs to the glycosyl hydrolase 30 family.</text>
</comment>
<evidence type="ECO:0000256" key="4">
    <source>
        <dbReference type="ARBA" id="ARBA00022729"/>
    </source>
</evidence>
<reference evidence="12" key="1">
    <citation type="submission" date="2022-11" db="UniProtKB">
        <authorList>
            <consortium name="WormBaseParasite"/>
        </authorList>
    </citation>
    <scope>IDENTIFICATION</scope>
</reference>
<dbReference type="GO" id="GO:0016020">
    <property type="term" value="C:membrane"/>
    <property type="evidence" value="ECO:0007669"/>
    <property type="project" value="GOC"/>
</dbReference>
<keyword evidence="6" id="KW-0326">Glycosidase</keyword>
<dbReference type="InterPro" id="IPR017853">
    <property type="entry name" value="GH"/>
</dbReference>
<dbReference type="InterPro" id="IPR033453">
    <property type="entry name" value="Glyco_hydro_30_TIM-barrel"/>
</dbReference>
<dbReference type="PANTHER" id="PTHR11069">
    <property type="entry name" value="GLUCOSYLCERAMIDASE"/>
    <property type="match status" value="1"/>
</dbReference>
<keyword evidence="11" id="KW-1185">Reference proteome</keyword>
<accession>A0A915NMC2</accession>
<name>A0A915NMC2_9BILA</name>